<dbReference type="EMBL" id="CP002865">
    <property type="protein sequence ID" value="AEI37541.1"/>
    <property type="molecule type" value="Genomic_DNA"/>
</dbReference>
<dbReference type="Proteomes" id="UP000000491">
    <property type="component" value="Chromosome"/>
</dbReference>
<protein>
    <submittedName>
        <fullName evidence="10">Sodium:dicarboxylate symporter</fullName>
    </submittedName>
</protein>
<evidence type="ECO:0000313" key="11">
    <source>
        <dbReference type="Proteomes" id="UP000000491"/>
    </source>
</evidence>
<feature type="transmembrane region" description="Helical" evidence="9">
    <location>
        <begin position="352"/>
        <end position="373"/>
    </location>
</feature>
<dbReference type="STRING" id="579138.Zymop_0639"/>
<keyword evidence="6" id="KW-0769">Symport</keyword>
<accession>F8ERT3</accession>
<feature type="transmembrane region" description="Helical" evidence="9">
    <location>
        <begin position="323"/>
        <end position="340"/>
    </location>
</feature>
<evidence type="ECO:0000256" key="7">
    <source>
        <dbReference type="ARBA" id="ARBA00022989"/>
    </source>
</evidence>
<dbReference type="SUPFAM" id="SSF118215">
    <property type="entry name" value="Proton glutamate symport protein"/>
    <property type="match status" value="1"/>
</dbReference>
<proteinExistence type="inferred from homology"/>
<evidence type="ECO:0000256" key="5">
    <source>
        <dbReference type="ARBA" id="ARBA00022692"/>
    </source>
</evidence>
<feature type="transmembrane region" description="Helical" evidence="9">
    <location>
        <begin position="189"/>
        <end position="210"/>
    </location>
</feature>
<feature type="transmembrane region" description="Helical" evidence="9">
    <location>
        <begin position="7"/>
        <end position="28"/>
    </location>
</feature>
<keyword evidence="4" id="KW-1003">Cell membrane</keyword>
<feature type="transmembrane region" description="Helical" evidence="9">
    <location>
        <begin position="151"/>
        <end position="168"/>
    </location>
</feature>
<gene>
    <name evidence="10" type="ordered locus">Zymop_0639</name>
</gene>
<feature type="transmembrane region" description="Helical" evidence="9">
    <location>
        <begin position="222"/>
        <end position="246"/>
    </location>
</feature>
<dbReference type="PATRIC" id="fig|579138.3.peg.673"/>
<name>F8ERT3_ZYMMT</name>
<dbReference type="GO" id="GO:0015293">
    <property type="term" value="F:symporter activity"/>
    <property type="evidence" value="ECO:0007669"/>
    <property type="project" value="UniProtKB-KW"/>
</dbReference>
<feature type="transmembrane region" description="Helical" evidence="9">
    <location>
        <begin position="85"/>
        <end position="105"/>
    </location>
</feature>
<dbReference type="GO" id="GO:0005886">
    <property type="term" value="C:plasma membrane"/>
    <property type="evidence" value="ECO:0007669"/>
    <property type="project" value="UniProtKB-SubCell"/>
</dbReference>
<evidence type="ECO:0000256" key="9">
    <source>
        <dbReference type="SAM" id="Phobius"/>
    </source>
</evidence>
<keyword evidence="5 9" id="KW-0812">Transmembrane</keyword>
<dbReference type="Pfam" id="PF00375">
    <property type="entry name" value="SDF"/>
    <property type="match status" value="1"/>
</dbReference>
<evidence type="ECO:0000256" key="4">
    <source>
        <dbReference type="ARBA" id="ARBA00022475"/>
    </source>
</evidence>
<dbReference type="GO" id="GO:0006835">
    <property type="term" value="P:dicarboxylic acid transport"/>
    <property type="evidence" value="ECO:0007669"/>
    <property type="project" value="TreeGrafter"/>
</dbReference>
<evidence type="ECO:0000256" key="6">
    <source>
        <dbReference type="ARBA" id="ARBA00022847"/>
    </source>
</evidence>
<dbReference type="HOGENOM" id="CLU_019375_7_0_5"/>
<dbReference type="PANTHER" id="PTHR42865">
    <property type="entry name" value="PROTON/GLUTAMATE-ASPARTATE SYMPORTER"/>
    <property type="match status" value="1"/>
</dbReference>
<dbReference type="InterPro" id="IPR036458">
    <property type="entry name" value="Na:dicarbo_symporter_sf"/>
</dbReference>
<evidence type="ECO:0000313" key="10">
    <source>
        <dbReference type="EMBL" id="AEI37541.1"/>
    </source>
</evidence>
<dbReference type="PANTHER" id="PTHR42865:SF7">
    <property type="entry name" value="PROTON_GLUTAMATE-ASPARTATE SYMPORTER"/>
    <property type="match status" value="1"/>
</dbReference>
<dbReference type="Gene3D" id="1.10.3860.10">
    <property type="entry name" value="Sodium:dicarboxylate symporter"/>
    <property type="match status" value="1"/>
</dbReference>
<dbReference type="eggNOG" id="COG1301">
    <property type="taxonomic scope" value="Bacteria"/>
</dbReference>
<keyword evidence="3" id="KW-0813">Transport</keyword>
<evidence type="ECO:0000256" key="2">
    <source>
        <dbReference type="ARBA" id="ARBA00006148"/>
    </source>
</evidence>
<dbReference type="AlphaFoldDB" id="F8ERT3"/>
<evidence type="ECO:0000256" key="8">
    <source>
        <dbReference type="ARBA" id="ARBA00023136"/>
    </source>
</evidence>
<reference evidence="10 11" key="1">
    <citation type="journal article" date="2011" name="J. Bacteriol.">
        <title>Genome sequence of the ethanol-producing Zymomonas mobilis subsp. pomaceae lectotype strain ATCC 29192.</title>
        <authorList>
            <person name="Kouvelis V.N."/>
            <person name="Davenport K.W."/>
            <person name="Brettin T.S."/>
            <person name="Bruce D."/>
            <person name="Detter C."/>
            <person name="Han C.S."/>
            <person name="Nolan M."/>
            <person name="Tapia R."/>
            <person name="Damoulaki A."/>
            <person name="Kyrpides N.C."/>
            <person name="Typas M.A."/>
            <person name="Pappas K.M."/>
        </authorList>
    </citation>
    <scope>NUCLEOTIDE SEQUENCE [LARGE SCALE GENOMIC DNA]</scope>
    <source>
        <strain evidence="11">ATCC 29192 / DSM 22645 / JCM 10191 / CCUG 17912 / NBRC 13757 / NCIMB 11200 / NRRL B-4491 / Barker I</strain>
    </source>
</reference>
<comment type="similarity">
    <text evidence="2">Belongs to the dicarboxylate/amino acid:cation symporter (DAACS) (TC 2.A.23) family.</text>
</comment>
<keyword evidence="7 9" id="KW-1133">Transmembrane helix</keyword>
<dbReference type="FunFam" id="1.10.3860.10:FF:000001">
    <property type="entry name" value="C4-dicarboxylate transport protein"/>
    <property type="match status" value="1"/>
</dbReference>
<evidence type="ECO:0000256" key="3">
    <source>
        <dbReference type="ARBA" id="ARBA00022448"/>
    </source>
</evidence>
<sequence>MVKRLTFWIIAALVVGLIIGTIFNLTIHDQNWIEYLVDRLSLLTLIFLRLIKMIIAPLVFATLVSGIAHMGNGKELGRIGLRTMCWFIGASLLSLAMGLILVNLLRPGTGLNLVPPVSAAPVAPAADFSLKDFISHMVPQSMVDAMAHNEILQIVIFSVFFGLGLGSQGKKAAPLLKGVEALSAVMLKVTNYVMYFAPLAVFAAVTSVITQRGIGVVLTYGYFIGSFYLGLAVMWGLILLVTRLLVGKGVLNILPLLRSPALIAFTTSSSEASLPPTLEALEKFGVPPRIAGFVLPLGYSFNLDGTMIYCTFATMFIAQSYNIHVPIGQQIMMLLMLMITSKGMAGVPRASLVVIASTLSFMQIPEGGLWLILAVDHFLDMGRSATNVIGNAAASLVIAHWEGELKIPDKREVEKIQSA</sequence>
<organism evidence="10 11">
    <name type="scientific">Zymomonas mobilis subsp. pomaceae (strain ATCC 29192 / DSM 22645 / JCM 10191 / CCUG 17912 / NBRC 13757 / NCIMB 11200 / NRRL B-4491 / Barker I)</name>
    <dbReference type="NCBI Taxonomy" id="579138"/>
    <lineage>
        <taxon>Bacteria</taxon>
        <taxon>Pseudomonadati</taxon>
        <taxon>Pseudomonadota</taxon>
        <taxon>Alphaproteobacteria</taxon>
        <taxon>Sphingomonadales</taxon>
        <taxon>Zymomonadaceae</taxon>
        <taxon>Zymomonas</taxon>
    </lineage>
</organism>
<dbReference type="InterPro" id="IPR001991">
    <property type="entry name" value="Na-dicarboxylate_symporter"/>
</dbReference>
<keyword evidence="8 9" id="KW-0472">Membrane</keyword>
<comment type="subcellular location">
    <subcellularLocation>
        <location evidence="1">Cell inner membrane</location>
        <topology evidence="1">Multi-pass membrane protein</topology>
    </subcellularLocation>
</comment>
<feature type="transmembrane region" description="Helical" evidence="9">
    <location>
        <begin position="40"/>
        <end position="64"/>
    </location>
</feature>
<dbReference type="RefSeq" id="WP_013933940.1">
    <property type="nucleotide sequence ID" value="NC_015709.1"/>
</dbReference>
<evidence type="ECO:0000256" key="1">
    <source>
        <dbReference type="ARBA" id="ARBA00004429"/>
    </source>
</evidence>
<dbReference type="KEGG" id="zmp:Zymop_0639"/>
<dbReference type="PRINTS" id="PR00173">
    <property type="entry name" value="EDTRNSPORT"/>
</dbReference>